<reference evidence="2" key="1">
    <citation type="submission" date="2018-04" db="EMBL/GenBank/DDBJ databases">
        <title>Transcriptome assembly of Sipha flava.</title>
        <authorList>
            <person name="Scully E.D."/>
            <person name="Geib S.M."/>
            <person name="Palmer N.A."/>
            <person name="Koch K."/>
            <person name="Bradshaw J."/>
            <person name="Heng-Moss T."/>
            <person name="Sarath G."/>
        </authorList>
    </citation>
    <scope>NUCLEOTIDE SEQUENCE</scope>
</reference>
<evidence type="ECO:0000313" key="2">
    <source>
        <dbReference type="EMBL" id="MBY72967.1"/>
    </source>
</evidence>
<proteinExistence type="predicted"/>
<dbReference type="EMBL" id="GGMS01003764">
    <property type="protein sequence ID" value="MBY72967.1"/>
    <property type="molecule type" value="Transcribed_RNA"/>
</dbReference>
<keyword evidence="1" id="KW-1133">Transmembrane helix</keyword>
<dbReference type="AlphaFoldDB" id="A0A2S2Q5F5"/>
<name>A0A2S2Q5F5_9HEMI</name>
<keyword evidence="1" id="KW-0472">Membrane</keyword>
<gene>
    <name evidence="2" type="ORF">g.54258</name>
</gene>
<keyword evidence="1" id="KW-0812">Transmembrane</keyword>
<organism evidence="2">
    <name type="scientific">Sipha flava</name>
    <name type="common">yellow sugarcane aphid</name>
    <dbReference type="NCBI Taxonomy" id="143950"/>
    <lineage>
        <taxon>Eukaryota</taxon>
        <taxon>Metazoa</taxon>
        <taxon>Ecdysozoa</taxon>
        <taxon>Arthropoda</taxon>
        <taxon>Hexapoda</taxon>
        <taxon>Insecta</taxon>
        <taxon>Pterygota</taxon>
        <taxon>Neoptera</taxon>
        <taxon>Paraneoptera</taxon>
        <taxon>Hemiptera</taxon>
        <taxon>Sternorrhyncha</taxon>
        <taxon>Aphidomorpha</taxon>
        <taxon>Aphidoidea</taxon>
        <taxon>Aphididae</taxon>
        <taxon>Sipha</taxon>
    </lineage>
</organism>
<accession>A0A2S2Q5F5</accession>
<sequence>MNSIWIWMAITAAAVVTFTATGTVVVLIRRFTDRARKGLAAKGFAKQRTTAADKPAKRNARFNLTRQLHTAVAKRLPRQVLFQVIINRLESSRLPLANARKEQLVRSLANAQHALCEFRKAAAALQCEEKKLARSKRLLLKKGHDRVSVATQTPKFIEPPVVVPKRRIRYVYRPQCHHCAYCLVLRVGWANENEIINGSQTYFGQTLHQVPRSVHGSVLPVIEDTICGNHEILSCVF</sequence>
<evidence type="ECO:0000256" key="1">
    <source>
        <dbReference type="SAM" id="Phobius"/>
    </source>
</evidence>
<protein>
    <submittedName>
        <fullName evidence="2">Uncharacterized protein</fullName>
    </submittedName>
</protein>
<feature type="transmembrane region" description="Helical" evidence="1">
    <location>
        <begin position="6"/>
        <end position="28"/>
    </location>
</feature>